<feature type="domain" description="DUF6598" evidence="1">
    <location>
        <begin position="169"/>
        <end position="208"/>
    </location>
</feature>
<dbReference type="Pfam" id="PF20241">
    <property type="entry name" value="DUF6598"/>
    <property type="match status" value="1"/>
</dbReference>
<organism evidence="2 3">
    <name type="scientific">Dichanthelium oligosanthes</name>
    <dbReference type="NCBI Taxonomy" id="888268"/>
    <lineage>
        <taxon>Eukaryota</taxon>
        <taxon>Viridiplantae</taxon>
        <taxon>Streptophyta</taxon>
        <taxon>Embryophyta</taxon>
        <taxon>Tracheophyta</taxon>
        <taxon>Spermatophyta</taxon>
        <taxon>Magnoliopsida</taxon>
        <taxon>Liliopsida</taxon>
        <taxon>Poales</taxon>
        <taxon>Poaceae</taxon>
        <taxon>PACMAD clade</taxon>
        <taxon>Panicoideae</taxon>
        <taxon>Panicodae</taxon>
        <taxon>Paniceae</taxon>
        <taxon>Dichantheliinae</taxon>
        <taxon>Dichanthelium</taxon>
    </lineage>
</organism>
<dbReference type="AlphaFoldDB" id="A0A1E5WMM1"/>
<proteinExistence type="predicted"/>
<gene>
    <name evidence="2" type="ORF">BAE44_0000357</name>
</gene>
<accession>A0A1E5WMM1</accession>
<keyword evidence="3" id="KW-1185">Reference proteome</keyword>
<comment type="caution">
    <text evidence="2">The sequence shown here is derived from an EMBL/GenBank/DDBJ whole genome shotgun (WGS) entry which is preliminary data.</text>
</comment>
<name>A0A1E5WMM1_9POAL</name>
<evidence type="ECO:0000259" key="1">
    <source>
        <dbReference type="Pfam" id="PF20241"/>
    </source>
</evidence>
<dbReference type="EMBL" id="LWDX02001087">
    <property type="protein sequence ID" value="OEL38624.1"/>
    <property type="molecule type" value="Genomic_DNA"/>
</dbReference>
<evidence type="ECO:0000313" key="3">
    <source>
        <dbReference type="Proteomes" id="UP000095767"/>
    </source>
</evidence>
<protein>
    <recommendedName>
        <fullName evidence="1">DUF6598 domain-containing protein</fullName>
    </recommendedName>
</protein>
<dbReference type="Proteomes" id="UP000095767">
    <property type="component" value="Unassembled WGS sequence"/>
</dbReference>
<reference evidence="2 3" key="1">
    <citation type="submission" date="2016-09" db="EMBL/GenBank/DDBJ databases">
        <title>The draft genome of Dichanthelium oligosanthes: A C3 panicoid grass species.</title>
        <authorList>
            <person name="Studer A.J."/>
            <person name="Schnable J.C."/>
            <person name="Brutnell T.P."/>
        </authorList>
    </citation>
    <scope>NUCLEOTIDE SEQUENCE [LARGE SCALE GENOMIC DNA]</scope>
    <source>
        <strain evidence="3">cv. Kellogg 1175</strain>
        <tissue evidence="2">Leaf</tissue>
    </source>
</reference>
<evidence type="ECO:0000313" key="2">
    <source>
        <dbReference type="EMBL" id="OEL38624.1"/>
    </source>
</evidence>
<dbReference type="InterPro" id="IPR046533">
    <property type="entry name" value="DUF6598"/>
</dbReference>
<dbReference type="STRING" id="888268.A0A1E5WMM1"/>
<sequence length="320" mass="36378">MDVNSCLLPISNLMLKCEGFEKHEDRLPATPLDPQLSNASALDVALRKSGSFSDKSSLEDGEYPQNMLDNDNILSFVDGDYLHNKLDDDDILSFEDGPLDYFTIEDVLGIVERVGPVESLKRLLLRTLLDIPRKPDYCVNFDPLPESTRDRRHVGDRCWHQYHHMSDLSENIINPVEVYGVVAVRDGEDYCRNYIFNRSRDNPLAINPFGAEATIQLDFLRVPPGGFDIQMCGYTSVQKNEYTFISKYCECDSFVSSVGRFPQYFVAAVQMEDILHIDFVEGGQPVTFKPAIHGSQVKEYHFHNGAIVSVTVCWSTTFYY</sequence>
<dbReference type="PANTHER" id="PTHR33065">
    <property type="entry name" value="OS07G0486400 PROTEIN"/>
    <property type="match status" value="1"/>
</dbReference>
<dbReference type="OrthoDB" id="590004at2759"/>
<dbReference type="PANTHER" id="PTHR33065:SF98">
    <property type="entry name" value="DUF6598 DOMAIN-CONTAINING PROTEIN"/>
    <property type="match status" value="1"/>
</dbReference>